<proteinExistence type="predicted"/>
<evidence type="ECO:0000313" key="3">
    <source>
        <dbReference type="Proteomes" id="UP000007174"/>
    </source>
</evidence>
<feature type="non-terminal residue" evidence="2">
    <location>
        <position position="1"/>
    </location>
</feature>
<protein>
    <submittedName>
        <fullName evidence="2">Uncharacterized protein</fullName>
    </submittedName>
</protein>
<dbReference type="HOGENOM" id="CLU_2549093_0_0_1"/>
<evidence type="ECO:0000313" key="2">
    <source>
        <dbReference type="EMBL" id="CCF41033.1"/>
    </source>
</evidence>
<name>H1VLD0_COLHI</name>
<dbReference type="EMBL" id="CACQ02004452">
    <property type="protein sequence ID" value="CCF41033.1"/>
    <property type="molecule type" value="Genomic_DNA"/>
</dbReference>
<gene>
    <name evidence="2" type="ORF">CH063_11439</name>
</gene>
<sequence>GRGAGHVIVDLSGPGVVTGGPVRLAHGGAAVPCEGRGRHDRDEPSAAGHGADQSGVDGGEDVDDGVDVLYGGVMDTRQLNKYQ</sequence>
<organism evidence="2 3">
    <name type="scientific">Colletotrichum higginsianum (strain IMI 349063)</name>
    <name type="common">Crucifer anthracnose fungus</name>
    <dbReference type="NCBI Taxonomy" id="759273"/>
    <lineage>
        <taxon>Eukaryota</taxon>
        <taxon>Fungi</taxon>
        <taxon>Dikarya</taxon>
        <taxon>Ascomycota</taxon>
        <taxon>Pezizomycotina</taxon>
        <taxon>Sordariomycetes</taxon>
        <taxon>Hypocreomycetidae</taxon>
        <taxon>Glomerellales</taxon>
        <taxon>Glomerellaceae</taxon>
        <taxon>Colletotrichum</taxon>
        <taxon>Colletotrichum destructivum species complex</taxon>
    </lineage>
</organism>
<feature type="compositionally biased region" description="Basic and acidic residues" evidence="1">
    <location>
        <begin position="35"/>
        <end position="44"/>
    </location>
</feature>
<evidence type="ECO:0000256" key="1">
    <source>
        <dbReference type="SAM" id="MobiDB-lite"/>
    </source>
</evidence>
<accession>H1VLD0</accession>
<feature type="region of interest" description="Disordered" evidence="1">
    <location>
        <begin position="28"/>
        <end position="67"/>
    </location>
</feature>
<reference evidence="3" key="1">
    <citation type="journal article" date="2012" name="Nat. Genet.">
        <title>Lifestyle transitions in plant pathogenic Colletotrichum fungi deciphered by genome and transcriptome analyses.</title>
        <authorList>
            <person name="O'Connell R.J."/>
            <person name="Thon M.R."/>
            <person name="Hacquard S."/>
            <person name="Amyotte S.G."/>
            <person name="Kleemann J."/>
            <person name="Torres M.F."/>
            <person name="Damm U."/>
            <person name="Buiate E.A."/>
            <person name="Epstein L."/>
            <person name="Alkan N."/>
            <person name="Altmueller J."/>
            <person name="Alvarado-Balderrama L."/>
            <person name="Bauser C.A."/>
            <person name="Becker C."/>
            <person name="Birren B.W."/>
            <person name="Chen Z."/>
            <person name="Choi J."/>
            <person name="Crouch J.A."/>
            <person name="Duvick J.P."/>
            <person name="Farman M.A."/>
            <person name="Gan P."/>
            <person name="Heiman D."/>
            <person name="Henrissat B."/>
            <person name="Howard R.J."/>
            <person name="Kabbage M."/>
            <person name="Koch C."/>
            <person name="Kracher B."/>
            <person name="Kubo Y."/>
            <person name="Law A.D."/>
            <person name="Lebrun M.-H."/>
            <person name="Lee Y.-H."/>
            <person name="Miyara I."/>
            <person name="Moore N."/>
            <person name="Neumann U."/>
            <person name="Nordstroem K."/>
            <person name="Panaccione D.G."/>
            <person name="Panstruga R."/>
            <person name="Place M."/>
            <person name="Proctor R.H."/>
            <person name="Prusky D."/>
            <person name="Rech G."/>
            <person name="Reinhardt R."/>
            <person name="Rollins J.A."/>
            <person name="Rounsley S."/>
            <person name="Schardl C.L."/>
            <person name="Schwartz D.C."/>
            <person name="Shenoy N."/>
            <person name="Shirasu K."/>
            <person name="Sikhakolli U.R."/>
            <person name="Stueber K."/>
            <person name="Sukno S.A."/>
            <person name="Sweigard J.A."/>
            <person name="Takano Y."/>
            <person name="Takahara H."/>
            <person name="Trail F."/>
            <person name="van der Does H.C."/>
            <person name="Voll L.M."/>
            <person name="Will I."/>
            <person name="Young S."/>
            <person name="Zeng Q."/>
            <person name="Zhang J."/>
            <person name="Zhou S."/>
            <person name="Dickman M.B."/>
            <person name="Schulze-Lefert P."/>
            <person name="Ver Loren van Themaat E."/>
            <person name="Ma L.-J."/>
            <person name="Vaillancourt L.J."/>
        </authorList>
    </citation>
    <scope>NUCLEOTIDE SEQUENCE [LARGE SCALE GENOMIC DNA]</scope>
    <source>
        <strain evidence="3">IMI 349063</strain>
    </source>
</reference>
<dbReference type="Proteomes" id="UP000007174">
    <property type="component" value="Unassembled WGS sequence"/>
</dbReference>
<dbReference type="AlphaFoldDB" id="H1VLD0"/>